<dbReference type="EMBL" id="JAAOCA010000013">
    <property type="protein sequence ID" value="MBD1599388.1"/>
    <property type="molecule type" value="Genomic_DNA"/>
</dbReference>
<reference evidence="3 4" key="1">
    <citation type="journal article" date="2020" name="Insects">
        <title>Bacteria Belonging to Pseudomonas typographi sp. nov. from the Bark Beetle Ips typographus Have Genomic Potential to Aid in the Host Ecology.</title>
        <authorList>
            <person name="Peral-Aranega E."/>
            <person name="Saati-Santamaria Z."/>
            <person name="Kolarik M."/>
            <person name="Rivas R."/>
            <person name="Garcia-Fraile P."/>
        </authorList>
    </citation>
    <scope>NUCLEOTIDE SEQUENCE [LARGE SCALE GENOMIC DNA]</scope>
    <source>
        <strain evidence="3 4">CA3A</strain>
    </source>
</reference>
<dbReference type="PRINTS" id="PR00411">
    <property type="entry name" value="PNDRDTASEI"/>
</dbReference>
<comment type="caution">
    <text evidence="3">The sequence shown here is derived from an EMBL/GenBank/DDBJ whole genome shotgun (WGS) entry which is preliminary data.</text>
</comment>
<dbReference type="InterPro" id="IPR023753">
    <property type="entry name" value="FAD/NAD-binding_dom"/>
</dbReference>
<keyword evidence="4" id="KW-1185">Reference proteome</keyword>
<dbReference type="SUPFAM" id="SSF51905">
    <property type="entry name" value="FAD/NAD(P)-binding domain"/>
    <property type="match status" value="1"/>
</dbReference>
<dbReference type="InterPro" id="IPR050982">
    <property type="entry name" value="Auxin_biosynth/cation_transpt"/>
</dbReference>
<evidence type="ECO:0000313" key="3">
    <source>
        <dbReference type="EMBL" id="MBD1599388.1"/>
    </source>
</evidence>
<organism evidence="3 4">
    <name type="scientific">Pseudomonas typographi</name>
    <dbReference type="NCBI Taxonomy" id="2715964"/>
    <lineage>
        <taxon>Bacteria</taxon>
        <taxon>Pseudomonadati</taxon>
        <taxon>Pseudomonadota</taxon>
        <taxon>Gammaproteobacteria</taxon>
        <taxon>Pseudomonadales</taxon>
        <taxon>Pseudomonadaceae</taxon>
        <taxon>Pseudomonas</taxon>
    </lineage>
</organism>
<feature type="domain" description="FAD/NAD(P)-binding" evidence="2">
    <location>
        <begin position="34"/>
        <end position="252"/>
    </location>
</feature>
<sequence>MNTLDLLQQRVADDLRLLGQPPENWVPDPMGTDHDVVVVGGGQSGVAAAFALARAGVTRTSVIESRPAAATGSWRAKARMLNLRTAKSNAGPDLDIPSLTFRAWYEAQHGRAAYDELPRIPTAEWASYLEWLREQAGIAVRFGVELLRIEPDAGVLRLHLRRGEARFTETTRKVVLATGIVGSGEPFIPQPVTEALPPTHYAHTDTPIDFAALAGRTVAVLGAGSAAFDAAATALEAGAAEVHLYCRHPRLAAASNMGTLKYMAAQENFANLADPLRWKLAWHFRERSPGPTPEVVARATRFDNFTLHLGAAGLSVGLDGGQVRLLSRGHELRADYLIAGTGYTCDLARRPELAAVAADIALWRDRYAIPEAERQRPNATYPYLGPGYQFQQREPGKAPWVENIYCFNFAAITSFGRHVGDVGSIRYGIPRLVSHLVKDLFLADLDHHVARLFAEVPDELQYAQYAHAVHTPASPATLQGDLS</sequence>
<gene>
    <name evidence="3" type="ORF">HAQ05_11820</name>
</gene>
<name>A0ABR7Z1W5_9PSED</name>
<dbReference type="Proteomes" id="UP000805841">
    <property type="component" value="Unassembled WGS sequence"/>
</dbReference>
<dbReference type="PANTHER" id="PTHR43539:SF91">
    <property type="entry name" value="FAD-DEPENDENT URATE HYDROXYLASE"/>
    <property type="match status" value="1"/>
</dbReference>
<dbReference type="PRINTS" id="PR00368">
    <property type="entry name" value="FADPNR"/>
</dbReference>
<dbReference type="RefSeq" id="WP_190420718.1">
    <property type="nucleotide sequence ID" value="NZ_JAAOCA010000013.1"/>
</dbReference>
<proteinExistence type="predicted"/>
<evidence type="ECO:0000313" key="4">
    <source>
        <dbReference type="Proteomes" id="UP000805841"/>
    </source>
</evidence>
<protein>
    <submittedName>
        <fullName evidence="3">FAD-dependent oxidoreductase</fullName>
    </submittedName>
</protein>
<evidence type="ECO:0000259" key="2">
    <source>
        <dbReference type="Pfam" id="PF07992"/>
    </source>
</evidence>
<dbReference type="Gene3D" id="3.50.50.60">
    <property type="entry name" value="FAD/NAD(P)-binding domain"/>
    <property type="match status" value="1"/>
</dbReference>
<dbReference type="InterPro" id="IPR036188">
    <property type="entry name" value="FAD/NAD-bd_sf"/>
</dbReference>
<dbReference type="Pfam" id="PF07992">
    <property type="entry name" value="Pyr_redox_2"/>
    <property type="match status" value="1"/>
</dbReference>
<evidence type="ECO:0000256" key="1">
    <source>
        <dbReference type="ARBA" id="ARBA00023002"/>
    </source>
</evidence>
<dbReference type="PANTHER" id="PTHR43539">
    <property type="entry name" value="FLAVIN-BINDING MONOOXYGENASE-LIKE PROTEIN (AFU_ORTHOLOGUE AFUA_4G09220)"/>
    <property type="match status" value="1"/>
</dbReference>
<accession>A0ABR7Z1W5</accession>
<keyword evidence="1" id="KW-0560">Oxidoreductase</keyword>